<dbReference type="EMBL" id="CP120682">
    <property type="protein sequence ID" value="WKN40036.1"/>
    <property type="molecule type" value="Genomic_DNA"/>
</dbReference>
<dbReference type="Gene3D" id="3.40.50.300">
    <property type="entry name" value="P-loop containing nucleotide triphosphate hydrolases"/>
    <property type="match status" value="1"/>
</dbReference>
<dbReference type="InterPro" id="IPR051135">
    <property type="entry name" value="Gal/GlcNAc/GalNAc_ST"/>
</dbReference>
<evidence type="ECO:0000313" key="1">
    <source>
        <dbReference type="EMBL" id="WKN40036.1"/>
    </source>
</evidence>
<dbReference type="SUPFAM" id="SSF52540">
    <property type="entry name" value="P-loop containing nucleoside triphosphate hydrolases"/>
    <property type="match status" value="1"/>
</dbReference>
<sequence length="298" mass="35305">MNNKDILVTGSHRSGSTWVGSTLALPQKVTYIYEPFNQGTHYRGAPLQYWFEYISVNDSLEKQEAFKKYMKRFLYGSVKGWADDMLRIDSFGEFKAFLKRYYGYVINNRVLLKDPLAVMSVEWLVENFDLAVVIVIRHPAAFAASLKVKNWNFDFTWFSGQHKLIEESLSPFRKEIERLSASNANIIDQAILLWNIIHYQIRMYEEAHPEWIFVKHEDLSANPVEQFQRLYQQLQLTFTPHVEDQIMKMTQASEKNTLKRDSKENIYSWKNRLSPEEITRIHKGTHSISRHYYSENEW</sequence>
<reference evidence="1" key="2">
    <citation type="journal article" date="2024" name="Antonie Van Leeuwenhoek">
        <title>Roseihalotalea indica gen. nov., sp. nov., a halophilic Bacteroidetes from mesopelagic Southwest Indian Ocean with higher carbohydrate metabolic potential.</title>
        <authorList>
            <person name="Chen B."/>
            <person name="Zhang M."/>
            <person name="Lin D."/>
            <person name="Ye J."/>
            <person name="Tang K."/>
        </authorList>
    </citation>
    <scope>NUCLEOTIDE SEQUENCE</scope>
    <source>
        <strain evidence="1">TK19036</strain>
    </source>
</reference>
<name>A0AA49JJY9_9BACT</name>
<dbReference type="PANTHER" id="PTHR10704:SF44">
    <property type="entry name" value="LD35051P-RELATED"/>
    <property type="match status" value="1"/>
</dbReference>
<proteinExistence type="predicted"/>
<reference evidence="1" key="1">
    <citation type="journal article" date="2023" name="Comput. Struct. Biotechnol. J.">
        <title>Discovery of a novel marine Bacteroidetes with a rich repertoire of carbohydrate-active enzymes.</title>
        <authorList>
            <person name="Chen B."/>
            <person name="Liu G."/>
            <person name="Chen Q."/>
            <person name="Wang H."/>
            <person name="Liu L."/>
            <person name="Tang K."/>
        </authorList>
    </citation>
    <scope>NUCLEOTIDE SEQUENCE</scope>
    <source>
        <strain evidence="1">TK19036</strain>
    </source>
</reference>
<dbReference type="Pfam" id="PF13469">
    <property type="entry name" value="Sulfotransfer_3"/>
    <property type="match status" value="1"/>
</dbReference>
<dbReference type="AlphaFoldDB" id="A0AA49JJY9"/>
<accession>A0AA49JJY9</accession>
<gene>
    <name evidence="1" type="ORF">K4G66_15185</name>
</gene>
<dbReference type="GO" id="GO:0006044">
    <property type="term" value="P:N-acetylglucosamine metabolic process"/>
    <property type="evidence" value="ECO:0007669"/>
    <property type="project" value="TreeGrafter"/>
</dbReference>
<dbReference type="InterPro" id="IPR027417">
    <property type="entry name" value="P-loop_NTPase"/>
</dbReference>
<dbReference type="PANTHER" id="PTHR10704">
    <property type="entry name" value="CARBOHYDRATE SULFOTRANSFERASE"/>
    <property type="match status" value="1"/>
</dbReference>
<dbReference type="GO" id="GO:0006790">
    <property type="term" value="P:sulfur compound metabolic process"/>
    <property type="evidence" value="ECO:0007669"/>
    <property type="project" value="TreeGrafter"/>
</dbReference>
<protein>
    <submittedName>
        <fullName evidence="1">Sulfotransferase</fullName>
    </submittedName>
</protein>
<dbReference type="GO" id="GO:0001517">
    <property type="term" value="F:N-acetylglucosamine 6-O-sulfotransferase activity"/>
    <property type="evidence" value="ECO:0007669"/>
    <property type="project" value="TreeGrafter"/>
</dbReference>
<organism evidence="1">
    <name type="scientific">Roseihalotalea indica</name>
    <dbReference type="NCBI Taxonomy" id="2867963"/>
    <lineage>
        <taxon>Bacteria</taxon>
        <taxon>Pseudomonadati</taxon>
        <taxon>Bacteroidota</taxon>
        <taxon>Cytophagia</taxon>
        <taxon>Cytophagales</taxon>
        <taxon>Catalimonadaceae</taxon>
        <taxon>Roseihalotalea</taxon>
    </lineage>
</organism>